<protein>
    <submittedName>
        <fullName evidence="1">Uncharacterized protein</fullName>
    </submittedName>
</protein>
<sequence length="106" mass="12066">MVSGADTLTELLSQRLASDPATLKLWRELVIKHLAFFSSPISEEIREEGRAQSRAEDILLVLEQRGIDVPDQVREQITNCRNTTILRHWLRHAVTAPTAKDVFTDE</sequence>
<reference evidence="1" key="1">
    <citation type="journal article" date="2014" name="Int. J. Syst. Evol. Microbiol.">
        <title>Complete genome sequence of Corynebacterium casei LMG S-19264T (=DSM 44701T), isolated from a smear-ripened cheese.</title>
        <authorList>
            <consortium name="US DOE Joint Genome Institute (JGI-PGF)"/>
            <person name="Walter F."/>
            <person name="Albersmeier A."/>
            <person name="Kalinowski J."/>
            <person name="Ruckert C."/>
        </authorList>
    </citation>
    <scope>NUCLEOTIDE SEQUENCE</scope>
    <source>
        <strain evidence="1">JCM 3035</strain>
    </source>
</reference>
<dbReference type="PANTHER" id="PTHR34613">
    <property type="entry name" value="SLL0800 PROTEIN"/>
    <property type="match status" value="1"/>
</dbReference>
<reference evidence="1" key="2">
    <citation type="submission" date="2020-09" db="EMBL/GenBank/DDBJ databases">
        <authorList>
            <person name="Sun Q."/>
            <person name="Ohkuma M."/>
        </authorList>
    </citation>
    <scope>NUCLEOTIDE SEQUENCE</scope>
    <source>
        <strain evidence="1">JCM 3035</strain>
    </source>
</reference>
<keyword evidence="2" id="KW-1185">Reference proteome</keyword>
<organism evidence="1 2">
    <name type="scientific">Streptomyces flaveus</name>
    <dbReference type="NCBI Taxonomy" id="66370"/>
    <lineage>
        <taxon>Bacteria</taxon>
        <taxon>Bacillati</taxon>
        <taxon>Actinomycetota</taxon>
        <taxon>Actinomycetes</taxon>
        <taxon>Kitasatosporales</taxon>
        <taxon>Streptomycetaceae</taxon>
        <taxon>Streptomyces</taxon>
        <taxon>Streptomyces aurantiacus group</taxon>
    </lineage>
</organism>
<comment type="caution">
    <text evidence="1">The sequence shown here is derived from an EMBL/GenBank/DDBJ whole genome shotgun (WGS) entry which is preliminary data.</text>
</comment>
<name>A0A917QQE9_9ACTN</name>
<evidence type="ECO:0000313" key="1">
    <source>
        <dbReference type="EMBL" id="GGK63817.1"/>
    </source>
</evidence>
<gene>
    <name evidence="1" type="ORF">GCM10010094_25820</name>
</gene>
<dbReference type="PANTHER" id="PTHR34613:SF1">
    <property type="entry name" value="SLL6017 PROTEIN"/>
    <property type="match status" value="1"/>
</dbReference>
<dbReference type="Proteomes" id="UP000637788">
    <property type="component" value="Unassembled WGS sequence"/>
</dbReference>
<evidence type="ECO:0000313" key="2">
    <source>
        <dbReference type="Proteomes" id="UP000637788"/>
    </source>
</evidence>
<accession>A0A917QQE9</accession>
<proteinExistence type="predicted"/>
<dbReference type="AlphaFoldDB" id="A0A917QQE9"/>
<dbReference type="EMBL" id="BMPQ01000005">
    <property type="protein sequence ID" value="GGK63817.1"/>
    <property type="molecule type" value="Genomic_DNA"/>
</dbReference>